<organism evidence="3 4">
    <name type="scientific">Methylorubrum populi</name>
    <dbReference type="NCBI Taxonomy" id="223967"/>
    <lineage>
        <taxon>Bacteria</taxon>
        <taxon>Pseudomonadati</taxon>
        <taxon>Pseudomonadota</taxon>
        <taxon>Alphaproteobacteria</taxon>
        <taxon>Hyphomicrobiales</taxon>
        <taxon>Methylobacteriaceae</taxon>
        <taxon>Methylorubrum</taxon>
    </lineage>
</organism>
<dbReference type="RefSeq" id="WP_096483911.1">
    <property type="nucleotide sequence ID" value="NZ_AP014809.1"/>
</dbReference>
<gene>
    <name evidence="3" type="ORF">MPPM_0778</name>
</gene>
<dbReference type="Proteomes" id="UP000218288">
    <property type="component" value="Chromosome"/>
</dbReference>
<feature type="region of interest" description="Disordered" evidence="1">
    <location>
        <begin position="524"/>
        <end position="557"/>
    </location>
</feature>
<feature type="domain" description="Phage tail lysozyme" evidence="2">
    <location>
        <begin position="391"/>
        <end position="517"/>
    </location>
</feature>
<evidence type="ECO:0000313" key="3">
    <source>
        <dbReference type="EMBL" id="BAU89383.1"/>
    </source>
</evidence>
<evidence type="ECO:0000313" key="4">
    <source>
        <dbReference type="Proteomes" id="UP000218288"/>
    </source>
</evidence>
<proteinExistence type="predicted"/>
<dbReference type="Pfam" id="PF18013">
    <property type="entry name" value="Phage_lysozyme2"/>
    <property type="match status" value="1"/>
</dbReference>
<feature type="compositionally biased region" description="Low complexity" evidence="1">
    <location>
        <begin position="367"/>
        <end position="376"/>
    </location>
</feature>
<reference evidence="3 4" key="1">
    <citation type="journal article" date="2016" name="Genome Announc.">
        <title>Complete Genome Sequence of Methylobacterium populi P-1M, Isolated from Pink-Pigmented Household Biofilm.</title>
        <authorList>
            <person name="Morohoshi T."/>
            <person name="Ikeda T."/>
        </authorList>
    </citation>
    <scope>NUCLEOTIDE SEQUENCE [LARGE SCALE GENOMIC DNA]</scope>
    <source>
        <strain evidence="3 4">P-1M</strain>
    </source>
</reference>
<dbReference type="InterPro" id="IPR041219">
    <property type="entry name" value="Phage_lysozyme2"/>
</dbReference>
<name>A0A160PBV2_9HYPH</name>
<dbReference type="Gene3D" id="1.10.530.10">
    <property type="match status" value="1"/>
</dbReference>
<dbReference type="AlphaFoldDB" id="A0A160PBV2"/>
<dbReference type="EMBL" id="AP014809">
    <property type="protein sequence ID" value="BAU89383.1"/>
    <property type="molecule type" value="Genomic_DNA"/>
</dbReference>
<sequence length="629" mass="67758">MADKVLESFFLSLGWKVDEESQRKFNDSVKAVSKVATGLAATFTGMALAATAAVAKVAASFDTLLFVSQRTGSSVQGIKSLQYAFSQLGGSSEQATGSIESFARSLRTNPGLQKFIGDLGVATMEGGKARDSVEVLLDSIDAIKKRNPYYVGAQYAELLGIDESTFNLLSRQMDQLKTFRAEYDRIAKAIALDNEEAAKAGASFQRSLTSIYAILSAVGQKLLIELAPGLERVAKALLGWFEAHPQEVAEALASIHRAVETFAKSVENGDLARGLERIGTSVLAIGKGLESILGLMAKLGLVGSGDSVLGRGFTHLFGSKEEVTGQIERDLNRQREAEQPGLLRRGYNYLRRKIGLSTDEGSGAGAGAPQDAPGGSKASIAGKTFREKAPGVMKRLIEDFGLSKEEAGVVLGNLGHESAGFTAFEEGGNGPGPGWAQWTDPGRKRRFFEYAKQRGLDPKSDEANYGFLRWELQNTHKGSIAALKRAETTEEKMRVFERDFEGAGVKAYGSRNKYMRDAIKAFDDAQNRPLPPPPSNDNPSPAISQAPPRKMQMPGGGVSAEQFDRMFLSSPPMGVGGSTTTTNDHRSITIQNDVTLQGTGDGRSDTQRWELSMERYSSGALRDAQTAIR</sequence>
<protein>
    <recommendedName>
        <fullName evidence="2">Phage tail lysozyme domain-containing protein</fullName>
    </recommendedName>
</protein>
<evidence type="ECO:0000259" key="2">
    <source>
        <dbReference type="Pfam" id="PF18013"/>
    </source>
</evidence>
<evidence type="ECO:0000256" key="1">
    <source>
        <dbReference type="SAM" id="MobiDB-lite"/>
    </source>
</evidence>
<accession>A0A160PBV2</accession>
<dbReference type="OrthoDB" id="6065087at2"/>
<feature type="region of interest" description="Disordered" evidence="1">
    <location>
        <begin position="360"/>
        <end position="383"/>
    </location>
</feature>